<keyword evidence="3" id="KW-1185">Reference proteome</keyword>
<feature type="compositionally biased region" description="Basic and acidic residues" evidence="1">
    <location>
        <begin position="16"/>
        <end position="37"/>
    </location>
</feature>
<evidence type="ECO:0000313" key="3">
    <source>
        <dbReference type="Proteomes" id="UP001153069"/>
    </source>
</evidence>
<comment type="caution">
    <text evidence="2">The sequence shown here is derived from an EMBL/GenBank/DDBJ whole genome shotgun (WGS) entry which is preliminary data.</text>
</comment>
<organism evidence="2 3">
    <name type="scientific">Seminavis robusta</name>
    <dbReference type="NCBI Taxonomy" id="568900"/>
    <lineage>
        <taxon>Eukaryota</taxon>
        <taxon>Sar</taxon>
        <taxon>Stramenopiles</taxon>
        <taxon>Ochrophyta</taxon>
        <taxon>Bacillariophyta</taxon>
        <taxon>Bacillariophyceae</taxon>
        <taxon>Bacillariophycidae</taxon>
        <taxon>Naviculales</taxon>
        <taxon>Naviculaceae</taxon>
        <taxon>Seminavis</taxon>
    </lineage>
</organism>
<dbReference type="AlphaFoldDB" id="A0A9N8DM96"/>
<dbReference type="EMBL" id="CAICTM010000158">
    <property type="protein sequence ID" value="CAB9503206.1"/>
    <property type="molecule type" value="Genomic_DNA"/>
</dbReference>
<dbReference type="OrthoDB" id="10569199at2759"/>
<evidence type="ECO:0000256" key="1">
    <source>
        <dbReference type="SAM" id="MobiDB-lite"/>
    </source>
</evidence>
<protein>
    <submittedName>
        <fullName evidence="2">Uncharacterized protein</fullName>
    </submittedName>
</protein>
<accession>A0A9N8DM96</accession>
<feature type="compositionally biased region" description="Low complexity" evidence="1">
    <location>
        <begin position="72"/>
        <end position="85"/>
    </location>
</feature>
<sequence length="103" mass="11506">MTSNKRDDLPPAEGESEPKRIRADDEEKQETKKEEAPRRRRDWLSYSGRRQPRVGDEFQATTLPKVADSTTNEAPEAANNNEEGATISNDGSKEEEDPTSSTA</sequence>
<evidence type="ECO:0000313" key="2">
    <source>
        <dbReference type="EMBL" id="CAB9503206.1"/>
    </source>
</evidence>
<proteinExistence type="predicted"/>
<gene>
    <name evidence="2" type="ORF">SEMRO_159_G071740.1</name>
</gene>
<feature type="compositionally biased region" description="Acidic residues" evidence="1">
    <location>
        <begin position="93"/>
        <end position="103"/>
    </location>
</feature>
<feature type="region of interest" description="Disordered" evidence="1">
    <location>
        <begin position="1"/>
        <end position="103"/>
    </location>
</feature>
<dbReference type="Proteomes" id="UP001153069">
    <property type="component" value="Unassembled WGS sequence"/>
</dbReference>
<name>A0A9N8DM96_9STRA</name>
<reference evidence="2" key="1">
    <citation type="submission" date="2020-06" db="EMBL/GenBank/DDBJ databases">
        <authorList>
            <consortium name="Plant Systems Biology data submission"/>
        </authorList>
    </citation>
    <scope>NUCLEOTIDE SEQUENCE</scope>
    <source>
        <strain evidence="2">D6</strain>
    </source>
</reference>